<dbReference type="PANTHER" id="PTHR43401:SF2">
    <property type="entry name" value="L-THREONINE 3-DEHYDROGENASE"/>
    <property type="match status" value="1"/>
</dbReference>
<dbReference type="Pfam" id="PF08240">
    <property type="entry name" value="ADH_N"/>
    <property type="match status" value="1"/>
</dbReference>
<dbReference type="SUPFAM" id="SSF51735">
    <property type="entry name" value="NAD(P)-binding Rossmann-fold domains"/>
    <property type="match status" value="1"/>
</dbReference>
<feature type="domain" description="Alcohol dehydrogenase-like C-terminal" evidence="2">
    <location>
        <begin position="177"/>
        <end position="283"/>
    </location>
</feature>
<feature type="domain" description="Alcohol dehydrogenase-like N-terminal" evidence="3">
    <location>
        <begin position="31"/>
        <end position="137"/>
    </location>
</feature>
<sequence length="331" mass="36961">MKKKGEKVKAAVFYGQRDLRVEEMELPVLREGEILVRVRACGICGTDVHIFNGAEGSAKVTPPVILGHEFCGEVVETKSLLFRVGNKVSIDPNIYCGVCKFCRSGKVQLCENLLALGVNLNGGFAEYAVVPEKQAILFEDISFEEAALAEPLACCLHGIEKLELKATDKVLIIGLGPIGLTMLEILKLHGVDKIYGYEIEEFRKEVARAQGIKDIIDANDDSKFDIVIECAGTKESIEMAFEKLEKGGQLLVFSVPSPRTEVFIKPFEMFRKEARVYWSFVNPFTQRLAVELLESKKINLKHLITHRISLGELFQALSGKYERQLKVIVQP</sequence>
<dbReference type="Gene3D" id="3.90.180.10">
    <property type="entry name" value="Medium-chain alcohol dehydrogenases, catalytic domain"/>
    <property type="match status" value="1"/>
</dbReference>
<dbReference type="SUPFAM" id="SSF50129">
    <property type="entry name" value="GroES-like"/>
    <property type="match status" value="1"/>
</dbReference>
<evidence type="ECO:0000259" key="3">
    <source>
        <dbReference type="Pfam" id="PF08240"/>
    </source>
</evidence>
<accession>A0ABY7BN45</accession>
<keyword evidence="1" id="KW-0560">Oxidoreductase</keyword>
<dbReference type="Pfam" id="PF00107">
    <property type="entry name" value="ADH_zinc_N"/>
    <property type="match status" value="1"/>
</dbReference>
<dbReference type="PANTHER" id="PTHR43401">
    <property type="entry name" value="L-THREONINE 3-DEHYDROGENASE"/>
    <property type="match status" value="1"/>
</dbReference>
<organism evidence="4 5">
    <name type="scientific">Caldicellulosiruptor morganii</name>
    <dbReference type="NCBI Taxonomy" id="1387555"/>
    <lineage>
        <taxon>Bacteria</taxon>
        <taxon>Bacillati</taxon>
        <taxon>Bacillota</taxon>
        <taxon>Bacillota incertae sedis</taxon>
        <taxon>Caldicellulosiruptorales</taxon>
        <taxon>Caldicellulosiruptoraceae</taxon>
        <taxon>Caldicellulosiruptor</taxon>
    </lineage>
</organism>
<dbReference type="Gene3D" id="3.40.50.720">
    <property type="entry name" value="NAD(P)-binding Rossmann-like Domain"/>
    <property type="match status" value="1"/>
</dbReference>
<dbReference type="InterPro" id="IPR050129">
    <property type="entry name" value="Zn_alcohol_dh"/>
</dbReference>
<name>A0ABY7BN45_9FIRM</name>
<gene>
    <name evidence="4" type="ORF">OTK00_000453</name>
</gene>
<evidence type="ECO:0000313" key="5">
    <source>
        <dbReference type="Proteomes" id="UP001164909"/>
    </source>
</evidence>
<dbReference type="InterPro" id="IPR011032">
    <property type="entry name" value="GroES-like_sf"/>
</dbReference>
<dbReference type="CDD" id="cd08234">
    <property type="entry name" value="threonine_DH_like"/>
    <property type="match status" value="1"/>
</dbReference>
<evidence type="ECO:0000313" key="4">
    <source>
        <dbReference type="EMBL" id="WAM34272.1"/>
    </source>
</evidence>
<evidence type="ECO:0000256" key="1">
    <source>
        <dbReference type="ARBA" id="ARBA00023002"/>
    </source>
</evidence>
<dbReference type="Proteomes" id="UP001164909">
    <property type="component" value="Chromosome"/>
</dbReference>
<evidence type="ECO:0000259" key="2">
    <source>
        <dbReference type="Pfam" id="PF00107"/>
    </source>
</evidence>
<proteinExistence type="predicted"/>
<dbReference type="InterPro" id="IPR036291">
    <property type="entry name" value="NAD(P)-bd_dom_sf"/>
</dbReference>
<dbReference type="InterPro" id="IPR013149">
    <property type="entry name" value="ADH-like_C"/>
</dbReference>
<keyword evidence="5" id="KW-1185">Reference proteome</keyword>
<dbReference type="EMBL" id="CP113865">
    <property type="protein sequence ID" value="WAM34272.1"/>
    <property type="molecule type" value="Genomic_DNA"/>
</dbReference>
<dbReference type="InterPro" id="IPR013154">
    <property type="entry name" value="ADH-like_N"/>
</dbReference>
<protein>
    <submittedName>
        <fullName evidence="4">Zinc-dependent alcohol dehydrogenase family protein</fullName>
    </submittedName>
</protein>
<reference evidence="4" key="1">
    <citation type="submission" date="2022-12" db="EMBL/GenBank/DDBJ databases">
        <authorList>
            <person name="Bing R.G."/>
            <person name="Willard D.J."/>
            <person name="Manesh M.J.H."/>
            <person name="Laemthong T."/>
            <person name="Crosby J.R."/>
            <person name="Kelly R.M."/>
        </authorList>
    </citation>
    <scope>NUCLEOTIDE SEQUENCE</scope>
    <source>
        <strain evidence="4">DSM 8990</strain>
    </source>
</reference>